<gene>
    <name evidence="2" type="ORF">O181_045913</name>
</gene>
<accession>A0A9Q3HI17</accession>
<reference evidence="2" key="1">
    <citation type="submission" date="2021-03" db="EMBL/GenBank/DDBJ databases">
        <title>Draft genome sequence of rust myrtle Austropuccinia psidii MF-1, a brazilian biotype.</title>
        <authorList>
            <person name="Quecine M.C."/>
            <person name="Pachon D.M.R."/>
            <person name="Bonatelli M.L."/>
            <person name="Correr F.H."/>
            <person name="Franceschini L.M."/>
            <person name="Leite T.F."/>
            <person name="Margarido G.R.A."/>
            <person name="Almeida C.A."/>
            <person name="Ferrarezi J.A."/>
            <person name="Labate C.A."/>
        </authorList>
    </citation>
    <scope>NUCLEOTIDE SEQUENCE</scope>
    <source>
        <strain evidence="2">MF-1</strain>
    </source>
</reference>
<dbReference type="Proteomes" id="UP000765509">
    <property type="component" value="Unassembled WGS sequence"/>
</dbReference>
<sequence>MEQRTQLLGELTQALTPRYNSKSSAFKTPSIKEPDSFDYTQAHKLRGLIQTCQLISHKNPVNFFSYRKKVHYSTSFLPGRAGKWLEPYLSNISNEDPSYLLNNWKLFETQLFMLLGDPNEVRKAEQELKNLRIKESGHLASHAGTFDTFQELMEITLELDTSYHERQKEKGGNQEKKPPVTGSYFSRPPQDLSSKSPHHKKNKKGKQSQAPKEKASGIKEGLFTYCG</sequence>
<organism evidence="2 3">
    <name type="scientific">Austropuccinia psidii MF-1</name>
    <dbReference type="NCBI Taxonomy" id="1389203"/>
    <lineage>
        <taxon>Eukaryota</taxon>
        <taxon>Fungi</taxon>
        <taxon>Dikarya</taxon>
        <taxon>Basidiomycota</taxon>
        <taxon>Pucciniomycotina</taxon>
        <taxon>Pucciniomycetes</taxon>
        <taxon>Pucciniales</taxon>
        <taxon>Sphaerophragmiaceae</taxon>
        <taxon>Austropuccinia</taxon>
    </lineage>
</organism>
<feature type="compositionally biased region" description="Basic residues" evidence="1">
    <location>
        <begin position="196"/>
        <end position="206"/>
    </location>
</feature>
<protein>
    <recommendedName>
        <fullName evidence="4">Retrotransposon gag domain-containing protein</fullName>
    </recommendedName>
</protein>
<feature type="compositionally biased region" description="Basic and acidic residues" evidence="1">
    <location>
        <begin position="165"/>
        <end position="178"/>
    </location>
</feature>
<dbReference type="EMBL" id="AVOT02018943">
    <property type="protein sequence ID" value="MBW0506198.1"/>
    <property type="molecule type" value="Genomic_DNA"/>
</dbReference>
<proteinExistence type="predicted"/>
<keyword evidence="3" id="KW-1185">Reference proteome</keyword>
<dbReference type="AlphaFoldDB" id="A0A9Q3HI17"/>
<evidence type="ECO:0000313" key="3">
    <source>
        <dbReference type="Proteomes" id="UP000765509"/>
    </source>
</evidence>
<feature type="region of interest" description="Disordered" evidence="1">
    <location>
        <begin position="165"/>
        <end position="227"/>
    </location>
</feature>
<name>A0A9Q3HI17_9BASI</name>
<evidence type="ECO:0008006" key="4">
    <source>
        <dbReference type="Google" id="ProtNLM"/>
    </source>
</evidence>
<evidence type="ECO:0000313" key="2">
    <source>
        <dbReference type="EMBL" id="MBW0506198.1"/>
    </source>
</evidence>
<evidence type="ECO:0000256" key="1">
    <source>
        <dbReference type="SAM" id="MobiDB-lite"/>
    </source>
</evidence>
<comment type="caution">
    <text evidence="2">The sequence shown here is derived from an EMBL/GenBank/DDBJ whole genome shotgun (WGS) entry which is preliminary data.</text>
</comment>